<organism evidence="2 3">
    <name type="scientific">Strigops habroptila</name>
    <name type="common">Kakapo</name>
    <dbReference type="NCBI Taxonomy" id="2489341"/>
    <lineage>
        <taxon>Eukaryota</taxon>
        <taxon>Metazoa</taxon>
        <taxon>Chordata</taxon>
        <taxon>Craniata</taxon>
        <taxon>Vertebrata</taxon>
        <taxon>Euteleostomi</taxon>
        <taxon>Archelosauria</taxon>
        <taxon>Archosauria</taxon>
        <taxon>Dinosauria</taxon>
        <taxon>Saurischia</taxon>
        <taxon>Theropoda</taxon>
        <taxon>Coelurosauria</taxon>
        <taxon>Aves</taxon>
        <taxon>Neognathae</taxon>
        <taxon>Neoaves</taxon>
        <taxon>Telluraves</taxon>
        <taxon>Australaves</taxon>
        <taxon>Psittaciformes</taxon>
        <taxon>Psittacidae</taxon>
        <taxon>Strigops</taxon>
    </lineage>
</organism>
<keyword evidence="3" id="KW-1185">Reference proteome</keyword>
<reference evidence="2" key="3">
    <citation type="submission" date="2025-09" db="UniProtKB">
        <authorList>
            <consortium name="Ensembl"/>
        </authorList>
    </citation>
    <scope>IDENTIFICATION</scope>
</reference>
<evidence type="ECO:0000313" key="3">
    <source>
        <dbReference type="Proteomes" id="UP000472266"/>
    </source>
</evidence>
<dbReference type="AlphaFoldDB" id="A0A672U149"/>
<evidence type="ECO:0000313" key="2">
    <source>
        <dbReference type="Ensembl" id="ENSSHBP00005008168.1"/>
    </source>
</evidence>
<reference evidence="2" key="2">
    <citation type="submission" date="2025-08" db="UniProtKB">
        <authorList>
            <consortium name="Ensembl"/>
        </authorList>
    </citation>
    <scope>IDENTIFICATION</scope>
</reference>
<dbReference type="Ensembl" id="ENSSHBT00005009821.1">
    <property type="protein sequence ID" value="ENSSHBP00005008168.1"/>
    <property type="gene ID" value="ENSSHBG00005007116.1"/>
</dbReference>
<sequence length="120" mass="13751">MIRFFFTAYIEVVVCKSHQKTQQQIQTAFFPAVFFRSKTALLTQSCFPVHQHLDFFATCFQECLDALESSYLKSAIFPYTHRNERKKKNVSGGRGGKKNPCSHSSGKLMPLAKKIQTNRP</sequence>
<evidence type="ECO:0000256" key="1">
    <source>
        <dbReference type="SAM" id="MobiDB-lite"/>
    </source>
</evidence>
<name>A0A672U149_STRHB</name>
<protein>
    <submittedName>
        <fullName evidence="2">Uncharacterized protein</fullName>
    </submittedName>
</protein>
<reference evidence="2 3" key="1">
    <citation type="submission" date="2019-11" db="EMBL/GenBank/DDBJ databases">
        <title>Strigops habroptila (kakapo) genome, bStrHab1, primary haplotype, v2.</title>
        <authorList>
            <person name="Jarvis E.D."/>
            <person name="Howard J."/>
            <person name="Rhie A."/>
            <person name="Phillippy A."/>
            <person name="Korlach J."/>
            <person name="Digby A."/>
            <person name="Iorns D."/>
            <person name="Eason D."/>
            <person name="Robertson B."/>
            <person name="Raemaekers T."/>
            <person name="Howe K."/>
            <person name="Lewin H."/>
            <person name="Damas J."/>
            <person name="Hastie A."/>
            <person name="Tracey A."/>
            <person name="Chow W."/>
            <person name="Fedrigo O."/>
        </authorList>
    </citation>
    <scope>NUCLEOTIDE SEQUENCE [LARGE SCALE GENOMIC DNA]</scope>
</reference>
<accession>A0A672U149</accession>
<proteinExistence type="predicted"/>
<feature type="region of interest" description="Disordered" evidence="1">
    <location>
        <begin position="86"/>
        <end position="120"/>
    </location>
</feature>
<dbReference type="InParanoid" id="A0A672U149"/>
<dbReference type="Proteomes" id="UP000472266">
    <property type="component" value="Chromosome 8"/>
</dbReference>